<gene>
    <name evidence="1" type="ORF">ATTO_12080</name>
</gene>
<dbReference type="AlphaFoldDB" id="A0AAU9CP00"/>
<proteinExistence type="predicted"/>
<evidence type="ECO:0000313" key="2">
    <source>
        <dbReference type="Proteomes" id="UP001431186"/>
    </source>
</evidence>
<organism evidence="1 2">
    <name type="scientific">Leptogranulimonas caecicola</name>
    <dbReference type="NCBI Taxonomy" id="2894156"/>
    <lineage>
        <taxon>Bacteria</taxon>
        <taxon>Bacillati</taxon>
        <taxon>Actinomycetota</taxon>
        <taxon>Coriobacteriia</taxon>
        <taxon>Coriobacteriales</taxon>
        <taxon>Kribbibacteriaceae</taxon>
        <taxon>Leptogranulimonas</taxon>
    </lineage>
</organism>
<dbReference type="KEGG" id="lcal:ATTO_12080"/>
<sequence>MRLKNGRPKGRGQVVSAAGRGWTLGIKSTYPLAWGLEGDKRPCHHICIGGRWLGVGERRAAAEVFERS</sequence>
<keyword evidence="2" id="KW-1185">Reference proteome</keyword>
<dbReference type="Proteomes" id="UP001431186">
    <property type="component" value="Chromosome"/>
</dbReference>
<name>A0AAU9CP00_9ACTN</name>
<accession>A0AAU9CP00</accession>
<protein>
    <submittedName>
        <fullName evidence="1">Uncharacterized protein</fullName>
    </submittedName>
</protein>
<evidence type="ECO:0000313" key="1">
    <source>
        <dbReference type="EMBL" id="BDC91336.1"/>
    </source>
</evidence>
<reference evidence="1" key="1">
    <citation type="submission" date="2021-11" db="EMBL/GenBank/DDBJ databases">
        <title>Complete genome sequence of Atopobiaceae bacterium TOC12.</title>
        <authorList>
            <person name="Morinaga K."/>
            <person name="Kusada H."/>
            <person name="Tamaki H."/>
        </authorList>
    </citation>
    <scope>NUCLEOTIDE SEQUENCE</scope>
    <source>
        <strain evidence="1">TOC12</strain>
    </source>
</reference>
<dbReference type="EMBL" id="AP025285">
    <property type="protein sequence ID" value="BDC91336.1"/>
    <property type="molecule type" value="Genomic_DNA"/>
</dbReference>